<dbReference type="Gene3D" id="1.10.940.10">
    <property type="entry name" value="NusB-like"/>
    <property type="match status" value="1"/>
</dbReference>
<evidence type="ECO:0000259" key="6">
    <source>
        <dbReference type="Pfam" id="PF01029"/>
    </source>
</evidence>
<evidence type="ECO:0000256" key="2">
    <source>
        <dbReference type="ARBA" id="ARBA00022814"/>
    </source>
</evidence>
<sequence>MISRRNIRVKVMQVLYMMEMAIEDGAMKNPVNELQKQFDKSKELLVYILYFITEVAKYAETDARNKANKHLKTVEDLNINTKIAGNGLVWDILESPSFIREVDALQPKHLIDTNLVKRIYTNLVETQEYKTYIVEQSRNKGDEKGMLRFIFSTLLLPNEHFTSHLEELFNNWDDDADMMEQLVNNYLSKPSSYNLTAFISDDKWQFAKTLLTSTFNKRQFLLDTIKPKLQNWDADRIASLDMVLMQMGLCELLYFETIPTKVSINEYIDLAKDYSTEQSGHFVNGILDNIHKELVAEGKINKIDFRQRK</sequence>
<proteinExistence type="inferred from homology"/>
<protein>
    <submittedName>
        <fullName evidence="7">Transcription antitermination factor NusB</fullName>
    </submittedName>
</protein>
<evidence type="ECO:0000256" key="3">
    <source>
        <dbReference type="ARBA" id="ARBA00022884"/>
    </source>
</evidence>
<keyword evidence="2" id="KW-0889">Transcription antitermination</keyword>
<evidence type="ECO:0000256" key="1">
    <source>
        <dbReference type="ARBA" id="ARBA00005952"/>
    </source>
</evidence>
<dbReference type="InterPro" id="IPR011605">
    <property type="entry name" value="NusB_fam"/>
</dbReference>
<evidence type="ECO:0000313" key="7">
    <source>
        <dbReference type="EMBL" id="MFC4230351.1"/>
    </source>
</evidence>
<dbReference type="InterPro" id="IPR035926">
    <property type="entry name" value="NusB-like_sf"/>
</dbReference>
<keyword evidence="3" id="KW-0694">RNA-binding</keyword>
<keyword evidence="4" id="KW-0805">Transcription regulation</keyword>
<comment type="caution">
    <text evidence="7">The sequence shown here is derived from an EMBL/GenBank/DDBJ whole genome shotgun (WGS) entry which is preliminary data.</text>
</comment>
<keyword evidence="8" id="KW-1185">Reference proteome</keyword>
<dbReference type="NCBIfam" id="TIGR01951">
    <property type="entry name" value="nusB"/>
    <property type="match status" value="1"/>
</dbReference>
<accession>A0ABV8PUK2</accession>
<feature type="domain" description="NusB/RsmB/TIM44" evidence="6">
    <location>
        <begin position="183"/>
        <end position="292"/>
    </location>
</feature>
<dbReference type="InterPro" id="IPR006027">
    <property type="entry name" value="NusB_RsmB_TIM44"/>
</dbReference>
<organism evidence="7 8">
    <name type="scientific">Parasediminibacterium paludis</name>
    <dbReference type="NCBI Taxonomy" id="908966"/>
    <lineage>
        <taxon>Bacteria</taxon>
        <taxon>Pseudomonadati</taxon>
        <taxon>Bacteroidota</taxon>
        <taxon>Chitinophagia</taxon>
        <taxon>Chitinophagales</taxon>
        <taxon>Chitinophagaceae</taxon>
        <taxon>Parasediminibacterium</taxon>
    </lineage>
</organism>
<keyword evidence="5" id="KW-0804">Transcription</keyword>
<evidence type="ECO:0000256" key="5">
    <source>
        <dbReference type="ARBA" id="ARBA00023163"/>
    </source>
</evidence>
<dbReference type="SUPFAM" id="SSF48013">
    <property type="entry name" value="NusB-like"/>
    <property type="match status" value="1"/>
</dbReference>
<dbReference type="RefSeq" id="WP_379011450.1">
    <property type="nucleotide sequence ID" value="NZ_JBHSDC010000001.1"/>
</dbReference>
<dbReference type="Proteomes" id="UP001595906">
    <property type="component" value="Unassembled WGS sequence"/>
</dbReference>
<evidence type="ECO:0000313" key="8">
    <source>
        <dbReference type="Proteomes" id="UP001595906"/>
    </source>
</evidence>
<dbReference type="Pfam" id="PF01029">
    <property type="entry name" value="NusB"/>
    <property type="match status" value="1"/>
</dbReference>
<dbReference type="PANTHER" id="PTHR11078">
    <property type="entry name" value="N UTILIZATION SUBSTANCE PROTEIN B-RELATED"/>
    <property type="match status" value="1"/>
</dbReference>
<name>A0ABV8PUK2_9BACT</name>
<dbReference type="EMBL" id="JBHSDC010000001">
    <property type="protein sequence ID" value="MFC4230351.1"/>
    <property type="molecule type" value="Genomic_DNA"/>
</dbReference>
<comment type="similarity">
    <text evidence="1">Belongs to the NusB family.</text>
</comment>
<gene>
    <name evidence="7" type="primary">nusB</name>
    <name evidence="7" type="ORF">ACFOW1_00510</name>
</gene>
<reference evidence="8" key="1">
    <citation type="journal article" date="2019" name="Int. J. Syst. Evol. Microbiol.">
        <title>The Global Catalogue of Microorganisms (GCM) 10K type strain sequencing project: providing services to taxonomists for standard genome sequencing and annotation.</title>
        <authorList>
            <consortium name="The Broad Institute Genomics Platform"/>
            <consortium name="The Broad Institute Genome Sequencing Center for Infectious Disease"/>
            <person name="Wu L."/>
            <person name="Ma J."/>
        </authorList>
    </citation>
    <scope>NUCLEOTIDE SEQUENCE [LARGE SCALE GENOMIC DNA]</scope>
    <source>
        <strain evidence="8">CECT 8010</strain>
    </source>
</reference>
<evidence type="ECO:0000256" key="4">
    <source>
        <dbReference type="ARBA" id="ARBA00023015"/>
    </source>
</evidence>
<dbReference type="PANTHER" id="PTHR11078:SF3">
    <property type="entry name" value="ANTITERMINATION NUSB DOMAIN-CONTAINING PROTEIN"/>
    <property type="match status" value="1"/>
</dbReference>